<gene>
    <name evidence="2" type="ORF">DVH24_016101</name>
</gene>
<reference evidence="2 3" key="1">
    <citation type="submission" date="2018-10" db="EMBL/GenBank/DDBJ databases">
        <title>A high-quality apple genome assembly.</title>
        <authorList>
            <person name="Hu J."/>
        </authorList>
    </citation>
    <scope>NUCLEOTIDE SEQUENCE [LARGE SCALE GENOMIC DNA]</scope>
    <source>
        <strain evidence="3">cv. HFTH1</strain>
        <tissue evidence="2">Young leaf</tissue>
    </source>
</reference>
<name>A0A498JJA9_MALDO</name>
<keyword evidence="3" id="KW-1185">Reference proteome</keyword>
<protein>
    <submittedName>
        <fullName evidence="2">Uncharacterized protein</fullName>
    </submittedName>
</protein>
<organism evidence="2 3">
    <name type="scientific">Malus domestica</name>
    <name type="common">Apple</name>
    <name type="synonym">Pyrus malus</name>
    <dbReference type="NCBI Taxonomy" id="3750"/>
    <lineage>
        <taxon>Eukaryota</taxon>
        <taxon>Viridiplantae</taxon>
        <taxon>Streptophyta</taxon>
        <taxon>Embryophyta</taxon>
        <taxon>Tracheophyta</taxon>
        <taxon>Spermatophyta</taxon>
        <taxon>Magnoliopsida</taxon>
        <taxon>eudicotyledons</taxon>
        <taxon>Gunneridae</taxon>
        <taxon>Pentapetalae</taxon>
        <taxon>rosids</taxon>
        <taxon>fabids</taxon>
        <taxon>Rosales</taxon>
        <taxon>Rosaceae</taxon>
        <taxon>Amygdaloideae</taxon>
        <taxon>Maleae</taxon>
        <taxon>Malus</taxon>
    </lineage>
</organism>
<evidence type="ECO:0000256" key="1">
    <source>
        <dbReference type="SAM" id="MobiDB-lite"/>
    </source>
</evidence>
<feature type="non-terminal residue" evidence="2">
    <location>
        <position position="1"/>
    </location>
</feature>
<dbReference type="AlphaFoldDB" id="A0A498JJA9"/>
<proteinExistence type="predicted"/>
<accession>A0A498JJA9</accession>
<comment type="caution">
    <text evidence="2">The sequence shown here is derived from an EMBL/GenBank/DDBJ whole genome shotgun (WGS) entry which is preliminary data.</text>
</comment>
<dbReference type="EMBL" id="RDQH01000333">
    <property type="protein sequence ID" value="RXH94034.1"/>
    <property type="molecule type" value="Genomic_DNA"/>
</dbReference>
<evidence type="ECO:0000313" key="2">
    <source>
        <dbReference type="EMBL" id="RXH94034.1"/>
    </source>
</evidence>
<dbReference type="Proteomes" id="UP000290289">
    <property type="component" value="Chromosome 7"/>
</dbReference>
<feature type="compositionally biased region" description="Low complexity" evidence="1">
    <location>
        <begin position="1"/>
        <end position="16"/>
    </location>
</feature>
<feature type="region of interest" description="Disordered" evidence="1">
    <location>
        <begin position="1"/>
        <end position="20"/>
    </location>
</feature>
<sequence>PALYDSSRSSQPQVSSHNRAHTPFQQKWVTKLLGYDCEIHYKTGNDNVAADLIAGATPLTEEALSRDDHELAIIPIQLTMVYGYAVPVLAEGYVLHMIALNEVVKLDGNGHGIASEDIRDLEYIFVGLPTLSFLDSLILDKESINFDRTSTRLEEITTLNPFTSRSFLYSND</sequence>
<evidence type="ECO:0000313" key="3">
    <source>
        <dbReference type="Proteomes" id="UP000290289"/>
    </source>
</evidence>